<gene>
    <name evidence="3" type="ORF">PHLCEN_2v7279</name>
</gene>
<feature type="compositionally biased region" description="Low complexity" evidence="2">
    <location>
        <begin position="347"/>
        <end position="360"/>
    </location>
</feature>
<comment type="caution">
    <text evidence="3">The sequence shown here is derived from an EMBL/GenBank/DDBJ whole genome shotgun (WGS) entry which is preliminary data.</text>
</comment>
<reference evidence="3 4" key="1">
    <citation type="submission" date="2018-02" db="EMBL/GenBank/DDBJ databases">
        <title>Genome sequence of the basidiomycete white-rot fungus Phlebia centrifuga.</title>
        <authorList>
            <person name="Granchi Z."/>
            <person name="Peng M."/>
            <person name="de Vries R.P."/>
            <person name="Hilden K."/>
            <person name="Makela M.R."/>
            <person name="Grigoriev I."/>
            <person name="Riley R."/>
        </authorList>
    </citation>
    <scope>NUCLEOTIDE SEQUENCE [LARGE SCALE GENOMIC DNA]</scope>
    <source>
        <strain evidence="3 4">FBCC195</strain>
    </source>
</reference>
<dbReference type="AlphaFoldDB" id="A0A2R6NX09"/>
<evidence type="ECO:0000313" key="3">
    <source>
        <dbReference type="EMBL" id="PSR78797.1"/>
    </source>
</evidence>
<evidence type="ECO:0000313" key="4">
    <source>
        <dbReference type="Proteomes" id="UP000186601"/>
    </source>
</evidence>
<evidence type="ECO:0000256" key="2">
    <source>
        <dbReference type="SAM" id="MobiDB-lite"/>
    </source>
</evidence>
<feature type="region of interest" description="Disordered" evidence="2">
    <location>
        <begin position="343"/>
        <end position="365"/>
    </location>
</feature>
<accession>A0A2R6NX09</accession>
<keyword evidence="4" id="KW-1185">Reference proteome</keyword>
<organism evidence="3 4">
    <name type="scientific">Hermanssonia centrifuga</name>
    <dbReference type="NCBI Taxonomy" id="98765"/>
    <lineage>
        <taxon>Eukaryota</taxon>
        <taxon>Fungi</taxon>
        <taxon>Dikarya</taxon>
        <taxon>Basidiomycota</taxon>
        <taxon>Agaricomycotina</taxon>
        <taxon>Agaricomycetes</taxon>
        <taxon>Polyporales</taxon>
        <taxon>Meruliaceae</taxon>
        <taxon>Hermanssonia</taxon>
    </lineage>
</organism>
<keyword evidence="1" id="KW-0175">Coiled coil</keyword>
<name>A0A2R6NX09_9APHY</name>
<dbReference type="STRING" id="98765.A0A2R6NX09"/>
<dbReference type="OrthoDB" id="2804396at2759"/>
<sequence length="446" mass="49848">MPPIRSSDNMSDRLALEKELRTPDFSLAGMQRLKEYFSKFPRNCEFADRFPERFTSLDVAWMAGGLWDDGNNSDAADSFHSLHSICRAGTASDEEFTVVRTMLLETVLNVITAMDRVSGSTTIMLHFDAHDISSVTRGPEGINPEVYITPHLRKEIKNANVTIARIVQMFIEGITMPSLLRWERLMRASSPEVPQYDYVCPPPLIPNSEPQASCLHVFPGRPMAALERAIRGSPPRHDVPTASEWLEMQELYHGAKRAHEMVYSESMRKATELMAVRAELEAKNKKLRQQERKIAKQEEENRQQQAELCEALERVTALSGLVNDLQLERHVLEMVAAKKNLPGQAGSSEASVSNNASSSSTPTRRTTAIEALGRNTVDTVKRFKLPPAVHRQLFELYNSQVNALWFEDLMADGGITVKAAAALVKAMHADLDMVFNEALCIPAASK</sequence>
<protein>
    <submittedName>
        <fullName evidence="3">Uncharacterized protein</fullName>
    </submittedName>
</protein>
<feature type="coiled-coil region" evidence="1">
    <location>
        <begin position="270"/>
        <end position="315"/>
    </location>
</feature>
<dbReference type="EMBL" id="MLYV02000724">
    <property type="protein sequence ID" value="PSR78797.1"/>
    <property type="molecule type" value="Genomic_DNA"/>
</dbReference>
<dbReference type="Proteomes" id="UP000186601">
    <property type="component" value="Unassembled WGS sequence"/>
</dbReference>
<evidence type="ECO:0000256" key="1">
    <source>
        <dbReference type="SAM" id="Coils"/>
    </source>
</evidence>
<proteinExistence type="predicted"/>